<proteinExistence type="predicted"/>
<name>A0A060N9V9_CLOBO</name>
<dbReference type="EMBL" id="BA000059">
    <property type="protein sequence ID" value="BAO05129.1"/>
    <property type="molecule type" value="Genomic_DNA"/>
</dbReference>
<protein>
    <submittedName>
        <fullName evidence="1">Uncharacterized protein</fullName>
    </submittedName>
</protein>
<organism evidence="1">
    <name type="scientific">Clostridium botulinum B str. Osaka05</name>
    <dbReference type="NCBI Taxonomy" id="1407017"/>
    <lineage>
        <taxon>Bacteria</taxon>
        <taxon>Bacillati</taxon>
        <taxon>Bacillota</taxon>
        <taxon>Clostridia</taxon>
        <taxon>Eubacteriales</taxon>
        <taxon>Clostridiaceae</taxon>
        <taxon>Clostridium</taxon>
    </lineage>
</organism>
<dbReference type="Proteomes" id="UP000054164">
    <property type="component" value="Unassembled WGS sequence"/>
</dbReference>
<reference evidence="1" key="1">
    <citation type="submission" date="2013-10" db="EMBL/GenBank/DDBJ databases">
        <title>Draft genome sequence of Clostridium botulinum type B strain Osaka05.</title>
        <authorList>
            <person name="Sakaguchi Y."/>
            <person name="Hosomi K."/>
            <person name="Uchiyama J."/>
            <person name="Ogura Y."/>
            <person name="Sakaguchi M."/>
            <person name="Kohda T."/>
            <person name="Mukamoto M."/>
            <person name="Misawa N."/>
            <person name="Matsuzaki S."/>
            <person name="Hayashi T."/>
            <person name="Kozaki S."/>
        </authorList>
    </citation>
    <scope>NUCLEOTIDE SEQUENCE</scope>
    <source>
        <strain evidence="1">Osaka05</strain>
    </source>
</reference>
<gene>
    <name evidence="1" type="ORF">CBO05P2_104</name>
</gene>
<accession>A0A060N9V9</accession>
<dbReference type="HOGENOM" id="CLU_2768439_0_0_9"/>
<dbReference type="RefSeq" id="WP_030032286.1">
    <property type="nucleotide sequence ID" value="NZ_BA000059.1"/>
</dbReference>
<dbReference type="AlphaFoldDB" id="A0A060N9V9"/>
<evidence type="ECO:0000313" key="1">
    <source>
        <dbReference type="EMBL" id="BAO05129.1"/>
    </source>
</evidence>
<sequence length="69" mass="7863">MKVCLIKRGKITHVGFKAEVMGEVDNYSVCNKRWDIKDKVSIGETSEVTCKRCQKILSKIDENDCVTLK</sequence>